<organism evidence="2 3">
    <name type="scientific">Liparis tanakae</name>
    <name type="common">Tanaka's snailfish</name>
    <dbReference type="NCBI Taxonomy" id="230148"/>
    <lineage>
        <taxon>Eukaryota</taxon>
        <taxon>Metazoa</taxon>
        <taxon>Chordata</taxon>
        <taxon>Craniata</taxon>
        <taxon>Vertebrata</taxon>
        <taxon>Euteleostomi</taxon>
        <taxon>Actinopterygii</taxon>
        <taxon>Neopterygii</taxon>
        <taxon>Teleostei</taxon>
        <taxon>Neoteleostei</taxon>
        <taxon>Acanthomorphata</taxon>
        <taxon>Eupercaria</taxon>
        <taxon>Perciformes</taxon>
        <taxon>Cottioidei</taxon>
        <taxon>Cottales</taxon>
        <taxon>Liparidae</taxon>
        <taxon>Liparis</taxon>
    </lineage>
</organism>
<evidence type="ECO:0000313" key="3">
    <source>
        <dbReference type="Proteomes" id="UP000314294"/>
    </source>
</evidence>
<dbReference type="EMBL" id="SRLO01000357">
    <property type="protein sequence ID" value="TNN59384.1"/>
    <property type="molecule type" value="Genomic_DNA"/>
</dbReference>
<keyword evidence="3" id="KW-1185">Reference proteome</keyword>
<proteinExistence type="predicted"/>
<gene>
    <name evidence="2" type="ORF">EYF80_030399</name>
</gene>
<evidence type="ECO:0000256" key="1">
    <source>
        <dbReference type="SAM" id="MobiDB-lite"/>
    </source>
</evidence>
<dbReference type="Proteomes" id="UP000314294">
    <property type="component" value="Unassembled WGS sequence"/>
</dbReference>
<sequence length="66" mass="6837">MVKPTLSALNQRSADLSLHIALRLLQRLVQRPLPDSATLQLGLNVGGSRGLVQTDGPTDSSGSSGA</sequence>
<dbReference type="AlphaFoldDB" id="A0A4Z2H3I8"/>
<feature type="region of interest" description="Disordered" evidence="1">
    <location>
        <begin position="44"/>
        <end position="66"/>
    </location>
</feature>
<reference evidence="2 3" key="1">
    <citation type="submission" date="2019-03" db="EMBL/GenBank/DDBJ databases">
        <title>First draft genome of Liparis tanakae, snailfish: a comprehensive survey of snailfish specific genes.</title>
        <authorList>
            <person name="Kim W."/>
            <person name="Song I."/>
            <person name="Jeong J.-H."/>
            <person name="Kim D."/>
            <person name="Kim S."/>
            <person name="Ryu S."/>
            <person name="Song J.Y."/>
            <person name="Lee S.K."/>
        </authorList>
    </citation>
    <scope>NUCLEOTIDE SEQUENCE [LARGE SCALE GENOMIC DNA]</scope>
    <source>
        <tissue evidence="2">Muscle</tissue>
    </source>
</reference>
<comment type="caution">
    <text evidence="2">The sequence shown here is derived from an EMBL/GenBank/DDBJ whole genome shotgun (WGS) entry which is preliminary data.</text>
</comment>
<accession>A0A4Z2H3I8</accession>
<protein>
    <submittedName>
        <fullName evidence="2">Uncharacterized protein</fullName>
    </submittedName>
</protein>
<evidence type="ECO:0000313" key="2">
    <source>
        <dbReference type="EMBL" id="TNN59384.1"/>
    </source>
</evidence>
<name>A0A4Z2H3I8_9TELE</name>